<reference evidence="1 2" key="1">
    <citation type="submission" date="2022-04" db="EMBL/GenBank/DDBJ databases">
        <authorList>
            <person name="Ra J.-S."/>
            <person name="Kim S.-B."/>
        </authorList>
    </citation>
    <scope>NUCLEOTIDE SEQUENCE [LARGE SCALE GENOMIC DNA]</scope>
    <source>
        <strain evidence="1 2">MMS21-Er5</strain>
    </source>
</reference>
<sequence>MKRLSINLFFFIFTYSQQTPYNKNYEIACHNCYLPIYKSISDVLKYTSAIEIDVWDNFQGFGDLLKTGNKMNQDWYVKHDFYQKGNVNCFGGSFRECLNSLKKWSDEHKNHHVLTIFIDKKENWSDSAETRKPNDLDLILISIMGKENILTPLKLLKGEKNLKDAVLSNSLPSLDSLKGKFIFVITNSTEITKRNPLDEYLSAQKNEAICFVAPEINSENEIQTPFKNSPENCKNVIFYNMNYKNKILSSNINSINCISRIYDVPEEKIVTMN</sequence>
<dbReference type="InterPro" id="IPR017946">
    <property type="entry name" value="PLC-like_Pdiesterase_TIM-brl"/>
</dbReference>
<dbReference type="Gene3D" id="3.20.20.190">
    <property type="entry name" value="Phosphatidylinositol (PI) phosphodiesterase"/>
    <property type="match status" value="1"/>
</dbReference>
<organism evidence="1 2">
    <name type="scientific">Flavobacterium humidisoli</name>
    <dbReference type="NCBI Taxonomy" id="2937442"/>
    <lineage>
        <taxon>Bacteria</taxon>
        <taxon>Pseudomonadati</taxon>
        <taxon>Bacteroidota</taxon>
        <taxon>Flavobacteriia</taxon>
        <taxon>Flavobacteriales</taxon>
        <taxon>Flavobacteriaceae</taxon>
        <taxon>Flavobacterium</taxon>
    </lineage>
</organism>
<gene>
    <name evidence="1" type="ORF">M0M44_10785</name>
</gene>
<dbReference type="EMBL" id="CP096829">
    <property type="protein sequence ID" value="UPZ17812.1"/>
    <property type="molecule type" value="Genomic_DNA"/>
</dbReference>
<dbReference type="GO" id="GO:0004435">
    <property type="term" value="F:phosphatidylinositol-4,5-bisphosphate phospholipase C activity"/>
    <property type="evidence" value="ECO:0007669"/>
    <property type="project" value="UniProtKB-EC"/>
</dbReference>
<dbReference type="Proteomes" id="UP000829998">
    <property type="component" value="Chromosome"/>
</dbReference>
<evidence type="ECO:0000313" key="2">
    <source>
        <dbReference type="Proteomes" id="UP000829998"/>
    </source>
</evidence>
<name>A0ABY4LYC0_9FLAO</name>
<evidence type="ECO:0000313" key="1">
    <source>
        <dbReference type="EMBL" id="UPZ17812.1"/>
    </source>
</evidence>
<protein>
    <submittedName>
        <fullName evidence="1">Ca2+-dependent phosphoinositide-specific phospholipase C</fullName>
        <ecNumber evidence="1">3.1.4.11</ecNumber>
    </submittedName>
</protein>
<dbReference type="SUPFAM" id="SSF51695">
    <property type="entry name" value="PLC-like phosphodiesterases"/>
    <property type="match status" value="1"/>
</dbReference>
<accession>A0ABY4LYC0</accession>
<dbReference type="EC" id="3.1.4.11" evidence="1"/>
<dbReference type="Pfam" id="PF16670">
    <property type="entry name" value="PI-PLC-C1"/>
    <property type="match status" value="1"/>
</dbReference>
<keyword evidence="2" id="KW-1185">Reference proteome</keyword>
<proteinExistence type="predicted"/>
<dbReference type="InterPro" id="IPR032075">
    <property type="entry name" value="PI-PLC-C1"/>
</dbReference>
<keyword evidence="1" id="KW-0378">Hydrolase</keyword>
<dbReference type="RefSeq" id="WP_248729750.1">
    <property type="nucleotide sequence ID" value="NZ_CP096829.1"/>
</dbReference>